<proteinExistence type="predicted"/>
<feature type="non-terminal residue" evidence="4">
    <location>
        <position position="111"/>
    </location>
</feature>
<dbReference type="GO" id="GO:0016020">
    <property type="term" value="C:membrane"/>
    <property type="evidence" value="ECO:0007669"/>
    <property type="project" value="UniProtKB-SubCell"/>
</dbReference>
<sequence length="111" mass="12328">AKCVGEDFVAVFRRGDMILVNDLCLEHRENLHCALPSSPGGSLSVQLSLMHQHGSVSETAHRKSNQLMHRRKRQVNTTPQFQLPNYQVSVPENEPPGTQVITLKAVDLDDG</sequence>
<accession>A0A1A8ESU2</accession>
<dbReference type="InterPro" id="IPR015919">
    <property type="entry name" value="Cadherin-like_sf"/>
</dbReference>
<feature type="compositionally biased region" description="Basic residues" evidence="3">
    <location>
        <begin position="62"/>
        <end position="74"/>
    </location>
</feature>
<feature type="non-terminal residue" evidence="4">
    <location>
        <position position="1"/>
    </location>
</feature>
<protein>
    <submittedName>
        <fullName evidence="4">Cadherin EGF LAG seven-pass G-type receptor 1a</fullName>
    </submittedName>
</protein>
<organism evidence="4">
    <name type="scientific">Nothobranchius korthausae</name>
    <dbReference type="NCBI Taxonomy" id="1143690"/>
    <lineage>
        <taxon>Eukaryota</taxon>
        <taxon>Metazoa</taxon>
        <taxon>Chordata</taxon>
        <taxon>Craniata</taxon>
        <taxon>Vertebrata</taxon>
        <taxon>Euteleostomi</taxon>
        <taxon>Actinopterygii</taxon>
        <taxon>Neopterygii</taxon>
        <taxon>Teleostei</taxon>
        <taxon>Neoteleostei</taxon>
        <taxon>Acanthomorphata</taxon>
        <taxon>Ovalentaria</taxon>
        <taxon>Atherinomorphae</taxon>
        <taxon>Cyprinodontiformes</taxon>
        <taxon>Nothobranchiidae</taxon>
        <taxon>Nothobranchius</taxon>
    </lineage>
</organism>
<dbReference type="CDD" id="cd11304">
    <property type="entry name" value="Cadherin_repeat"/>
    <property type="match status" value="1"/>
</dbReference>
<reference evidence="4" key="1">
    <citation type="submission" date="2016-05" db="EMBL/GenBank/DDBJ databases">
        <authorList>
            <person name="Lavstsen T."/>
            <person name="Jespersen J.S."/>
        </authorList>
    </citation>
    <scope>NUCLEOTIDE SEQUENCE</scope>
    <source>
        <tissue evidence="4">Brain</tissue>
    </source>
</reference>
<evidence type="ECO:0000256" key="2">
    <source>
        <dbReference type="ARBA" id="ARBA00023136"/>
    </source>
</evidence>
<gene>
    <name evidence="4" type="primary">CELSR1A</name>
</gene>
<dbReference type="Gene3D" id="2.60.40.60">
    <property type="entry name" value="Cadherins"/>
    <property type="match status" value="1"/>
</dbReference>
<feature type="region of interest" description="Disordered" evidence="3">
    <location>
        <begin position="55"/>
        <end position="80"/>
    </location>
</feature>
<keyword evidence="4" id="KW-0675">Receptor</keyword>
<dbReference type="AlphaFoldDB" id="A0A1A8ESU2"/>
<evidence type="ECO:0000256" key="3">
    <source>
        <dbReference type="SAM" id="MobiDB-lite"/>
    </source>
</evidence>
<keyword evidence="2" id="KW-0472">Membrane</keyword>
<dbReference type="SUPFAM" id="SSF49313">
    <property type="entry name" value="Cadherin-like"/>
    <property type="match status" value="1"/>
</dbReference>
<name>A0A1A8ESU2_9TELE</name>
<evidence type="ECO:0000313" key="4">
    <source>
        <dbReference type="EMBL" id="SBQ49556.1"/>
    </source>
</evidence>
<evidence type="ECO:0000256" key="1">
    <source>
        <dbReference type="ARBA" id="ARBA00004370"/>
    </source>
</evidence>
<reference evidence="4" key="2">
    <citation type="submission" date="2016-06" db="EMBL/GenBank/DDBJ databases">
        <title>The genome of a short-lived fish provides insights into sex chromosome evolution and the genetic control of aging.</title>
        <authorList>
            <person name="Reichwald K."/>
            <person name="Felder M."/>
            <person name="Petzold A."/>
            <person name="Koch P."/>
            <person name="Groth M."/>
            <person name="Platzer M."/>
        </authorList>
    </citation>
    <scope>NUCLEOTIDE SEQUENCE</scope>
    <source>
        <tissue evidence="4">Brain</tissue>
    </source>
</reference>
<comment type="subcellular location">
    <subcellularLocation>
        <location evidence="1">Membrane</location>
    </subcellularLocation>
</comment>
<dbReference type="EMBL" id="HAEB01003029">
    <property type="protein sequence ID" value="SBQ49556.1"/>
    <property type="molecule type" value="Transcribed_RNA"/>
</dbReference>
<dbReference type="GO" id="GO:0005509">
    <property type="term" value="F:calcium ion binding"/>
    <property type="evidence" value="ECO:0007669"/>
    <property type="project" value="InterPro"/>
</dbReference>